<reference evidence="2" key="2">
    <citation type="submission" date="2025-08" db="UniProtKB">
        <authorList>
            <consortium name="Ensembl"/>
        </authorList>
    </citation>
    <scope>IDENTIFICATION</scope>
    <source>
        <strain evidence="2">Hd-rR</strain>
    </source>
</reference>
<dbReference type="Bgee" id="ENSORLG00000023280">
    <property type="expression patterns" value="Expressed in intestine"/>
</dbReference>
<protein>
    <recommendedName>
        <fullName evidence="1">Reverse transcriptase domain-containing protein</fullName>
    </recommendedName>
</protein>
<dbReference type="InterPro" id="IPR000477">
    <property type="entry name" value="RT_dom"/>
</dbReference>
<evidence type="ECO:0000313" key="2">
    <source>
        <dbReference type="Ensembl" id="ENSORLP00000039242.1"/>
    </source>
</evidence>
<dbReference type="SUPFAM" id="SSF56672">
    <property type="entry name" value="DNA/RNA polymerases"/>
    <property type="match status" value="1"/>
</dbReference>
<reference evidence="2 3" key="1">
    <citation type="journal article" date="2007" name="Nature">
        <title>The medaka draft genome and insights into vertebrate genome evolution.</title>
        <authorList>
            <person name="Kasahara M."/>
            <person name="Naruse K."/>
            <person name="Sasaki S."/>
            <person name="Nakatani Y."/>
            <person name="Qu W."/>
            <person name="Ahsan B."/>
            <person name="Yamada T."/>
            <person name="Nagayasu Y."/>
            <person name="Doi K."/>
            <person name="Kasai Y."/>
            <person name="Jindo T."/>
            <person name="Kobayashi D."/>
            <person name="Shimada A."/>
            <person name="Toyoda A."/>
            <person name="Kuroki Y."/>
            <person name="Fujiyama A."/>
            <person name="Sasaki T."/>
            <person name="Shimizu A."/>
            <person name="Asakawa S."/>
            <person name="Shimizu N."/>
            <person name="Hashimoto S."/>
            <person name="Yang J."/>
            <person name="Lee Y."/>
            <person name="Matsushima K."/>
            <person name="Sugano S."/>
            <person name="Sakaizumi M."/>
            <person name="Narita T."/>
            <person name="Ohishi K."/>
            <person name="Haga S."/>
            <person name="Ohta F."/>
            <person name="Nomoto H."/>
            <person name="Nogata K."/>
            <person name="Morishita T."/>
            <person name="Endo T."/>
            <person name="Shin-I T."/>
            <person name="Takeda H."/>
            <person name="Morishita S."/>
            <person name="Kohara Y."/>
        </authorList>
    </citation>
    <scope>NUCLEOTIDE SEQUENCE [LARGE SCALE GENOMIC DNA]</scope>
    <source>
        <strain evidence="2 3">Hd-rR</strain>
    </source>
</reference>
<dbReference type="InParanoid" id="A0A3B3I5C2"/>
<dbReference type="PANTHER" id="PTHR47510">
    <property type="entry name" value="REVERSE TRANSCRIPTASE DOMAIN-CONTAINING PROTEIN"/>
    <property type="match status" value="1"/>
</dbReference>
<dbReference type="Gene3D" id="3.60.10.10">
    <property type="entry name" value="Endonuclease/exonuclease/phosphatase"/>
    <property type="match status" value="1"/>
</dbReference>
<dbReference type="SUPFAM" id="SSF56219">
    <property type="entry name" value="DNase I-like"/>
    <property type="match status" value="1"/>
</dbReference>
<dbReference type="PANTHER" id="PTHR47510:SF3">
    <property type="entry name" value="ENDO_EXONUCLEASE_PHOSPHATASE DOMAIN-CONTAINING PROTEIN"/>
    <property type="match status" value="1"/>
</dbReference>
<organism evidence="2 3">
    <name type="scientific">Oryzias latipes</name>
    <name type="common">Japanese rice fish</name>
    <name type="synonym">Japanese killifish</name>
    <dbReference type="NCBI Taxonomy" id="8090"/>
    <lineage>
        <taxon>Eukaryota</taxon>
        <taxon>Metazoa</taxon>
        <taxon>Chordata</taxon>
        <taxon>Craniata</taxon>
        <taxon>Vertebrata</taxon>
        <taxon>Euteleostomi</taxon>
        <taxon>Actinopterygii</taxon>
        <taxon>Neopterygii</taxon>
        <taxon>Teleostei</taxon>
        <taxon>Neoteleostei</taxon>
        <taxon>Acanthomorphata</taxon>
        <taxon>Ovalentaria</taxon>
        <taxon>Atherinomorphae</taxon>
        <taxon>Beloniformes</taxon>
        <taxon>Adrianichthyidae</taxon>
        <taxon>Oryziinae</taxon>
        <taxon>Oryzias</taxon>
    </lineage>
</organism>
<dbReference type="Pfam" id="PF09004">
    <property type="entry name" value="ALKBH8_N"/>
    <property type="match status" value="1"/>
</dbReference>
<dbReference type="PROSITE" id="PS50878">
    <property type="entry name" value="RT_POL"/>
    <property type="match status" value="1"/>
</dbReference>
<dbReference type="Ensembl" id="ENSORLT00000041920.1">
    <property type="protein sequence ID" value="ENSORLP00000039242.1"/>
    <property type="gene ID" value="ENSORLG00000023280.1"/>
</dbReference>
<name>A0A3B3I5C2_ORYLA</name>
<keyword evidence="3" id="KW-1185">Reference proteome</keyword>
<dbReference type="GO" id="GO:0008168">
    <property type="term" value="F:methyltransferase activity"/>
    <property type="evidence" value="ECO:0007669"/>
    <property type="project" value="InterPro"/>
</dbReference>
<evidence type="ECO:0000259" key="1">
    <source>
        <dbReference type="PROSITE" id="PS50878"/>
    </source>
</evidence>
<accession>A0A3B3I5C2</accession>
<sequence length="810" mass="91142">MAHRYDRNGDSGKSKGGGLCIYVNNNWCTTSKTVASNCSPDVEYVTVRCSPFYLPREFTVVMATAVYIPPDANANSALGLLHSTISSNQDKYPEAVHIIAGDFNHAELKSVFPMFHQHVKCATRGDKTLDKVYSNIKHGYRAIQLPHLGQSDHMSLLLAPAYTPLRKRAPTKRKTIKTWPEGASHQLQDCFERTNWEIFDHPDLEEHTAAVLCYINHCTDTVTVDKHTRVYSNQKPWMTREVQRLLRDRNTAFRSGDRNLYSSARANLKRGIRQAKMDYKQKMEDNLRTNNTRQVWQGIQHLTNYRPNLAAVDGNPSLAEELNLLFARFEVEPAETAALQASANNSPSLRVEEHEVRRTLRSVNPRKAVGPDGITGHVLKDCLDQLAGVFTKIFNRSLHQSIVPPCLKSSTIVPLPKTSAITGLKDYRPVALTPIITKCFEKLVRNHITSCLPSTLDSYQLAYRANRSTEDAITTTLHTALSHLEQPGSYVRLLFVDFSSAFNTILPHRLLSKMEVLGFPTFACLWILDFLTARPERVRVGSHTSTALTLSTGSPQGCVVSPLLYTLYRQDCTSTHPSNTIIKFADDTTVVGLISGNDESAYRDEVERLCVWCEKNNLILNTTKTKELVVDYRRNKTDIQPLSIGGDCVERVAAFKLLGVTIEQDLTWSANTTALVKKAQQRLYFLSLLKKNKLSEKLLVSFYRCSIESILTYCVCAWFASCTAAARKALQRVTTRAQKIIGCPLPSLEELYSSRCLKKDQNILLDPSHPGHSLFELLPSGRRHRTIKTRTNRLKNSFYPRAIVALNAAK</sequence>
<feature type="domain" description="Reverse transcriptase" evidence="1">
    <location>
        <begin position="396"/>
        <end position="662"/>
    </location>
</feature>
<dbReference type="AlphaFoldDB" id="A0A3B3I5C2"/>
<dbReference type="CDD" id="cd01650">
    <property type="entry name" value="RT_nLTR_like"/>
    <property type="match status" value="1"/>
</dbReference>
<dbReference type="GO" id="GO:0016706">
    <property type="term" value="F:2-oxoglutarate-dependent dioxygenase activity"/>
    <property type="evidence" value="ECO:0007669"/>
    <property type="project" value="InterPro"/>
</dbReference>
<reference evidence="2" key="3">
    <citation type="submission" date="2025-09" db="UniProtKB">
        <authorList>
            <consortium name="Ensembl"/>
        </authorList>
    </citation>
    <scope>IDENTIFICATION</scope>
    <source>
        <strain evidence="2">Hd-rR</strain>
    </source>
</reference>
<dbReference type="InterPro" id="IPR036691">
    <property type="entry name" value="Endo/exonu/phosph_ase_sf"/>
</dbReference>
<dbReference type="Proteomes" id="UP000001038">
    <property type="component" value="Chromosome 8"/>
</dbReference>
<dbReference type="GeneTree" id="ENSGT01120000271821"/>
<evidence type="ECO:0000313" key="3">
    <source>
        <dbReference type="Proteomes" id="UP000001038"/>
    </source>
</evidence>
<proteinExistence type="predicted"/>
<dbReference type="Pfam" id="PF00078">
    <property type="entry name" value="RVT_1"/>
    <property type="match status" value="1"/>
</dbReference>
<dbReference type="InterPro" id="IPR043502">
    <property type="entry name" value="DNA/RNA_pol_sf"/>
</dbReference>
<dbReference type="InterPro" id="IPR015095">
    <property type="entry name" value="AlkB_hom8_N"/>
</dbReference>